<sequence>MTPSLRSLSKQEHFLNDSLDMLLQLVENYNEQRDKDALEGWRQHAATLYKEFKSIRLQTEVQMDQEKPETDADNEANLRKIRFDFETKYLKVYSLIVVQLENLKKAEQATLNSVPPKSEETPDLTHSRIKLPEVKLPNFDGQLIHWINYRDTFVSMIDSNPSLQPIEKFAYLNSSLAPEAKRHIETIDVTAVNYSVAWDILVQRFDNKKLIVRAYIECLLSIEPMEKESYESLARVIDEFERNLNMIGKLEVDTKGWSVLLAHMVCARLDDSVLRQWEQFHKSKEVPTYPELIKFLRDHLSILQSLPPSKSRSKESTKPDPGRLTKPRFSHAVTISSGSRSCPFCKKPPHSFFLCETFRKLPVQQRFDAVKRNSLCINCLSPDHLVKKMHFEFLSCLRTKTPYNAAPKFHTSFL</sequence>
<evidence type="ECO:0000256" key="1">
    <source>
        <dbReference type="SAM" id="MobiDB-lite"/>
    </source>
</evidence>
<reference evidence="2" key="1">
    <citation type="submission" date="2021-05" db="EMBL/GenBank/DDBJ databases">
        <authorList>
            <person name="Alioto T."/>
            <person name="Alioto T."/>
            <person name="Gomez Garrido J."/>
        </authorList>
    </citation>
    <scope>NUCLEOTIDE SEQUENCE</scope>
</reference>
<evidence type="ECO:0000313" key="2">
    <source>
        <dbReference type="EMBL" id="CAG6455170.1"/>
    </source>
</evidence>
<dbReference type="Pfam" id="PF03564">
    <property type="entry name" value="DUF1759"/>
    <property type="match status" value="1"/>
</dbReference>
<dbReference type="PANTHER" id="PTHR47331:SF1">
    <property type="entry name" value="GAG-LIKE PROTEIN"/>
    <property type="match status" value="1"/>
</dbReference>
<dbReference type="EMBL" id="HBUE01027909">
    <property type="protein sequence ID" value="CAG6455170.1"/>
    <property type="molecule type" value="Transcribed_RNA"/>
</dbReference>
<organism evidence="2">
    <name type="scientific">Culex pipiens</name>
    <name type="common">House mosquito</name>
    <dbReference type="NCBI Taxonomy" id="7175"/>
    <lineage>
        <taxon>Eukaryota</taxon>
        <taxon>Metazoa</taxon>
        <taxon>Ecdysozoa</taxon>
        <taxon>Arthropoda</taxon>
        <taxon>Hexapoda</taxon>
        <taxon>Insecta</taxon>
        <taxon>Pterygota</taxon>
        <taxon>Neoptera</taxon>
        <taxon>Endopterygota</taxon>
        <taxon>Diptera</taxon>
        <taxon>Nematocera</taxon>
        <taxon>Culicoidea</taxon>
        <taxon>Culicidae</taxon>
        <taxon>Culicinae</taxon>
        <taxon>Culicini</taxon>
        <taxon>Culex</taxon>
        <taxon>Culex</taxon>
    </lineage>
</organism>
<dbReference type="PANTHER" id="PTHR47331">
    <property type="entry name" value="PHD-TYPE DOMAIN-CONTAINING PROTEIN"/>
    <property type="match status" value="1"/>
</dbReference>
<protein>
    <submittedName>
        <fullName evidence="2">(northern house mosquito) hypothetical protein</fullName>
    </submittedName>
</protein>
<proteinExistence type="predicted"/>
<name>A0A8D8AGE7_CULPI</name>
<feature type="region of interest" description="Disordered" evidence="1">
    <location>
        <begin position="306"/>
        <end position="325"/>
    </location>
</feature>
<feature type="compositionally biased region" description="Basic and acidic residues" evidence="1">
    <location>
        <begin position="312"/>
        <end position="323"/>
    </location>
</feature>
<dbReference type="AlphaFoldDB" id="A0A8D8AGE7"/>
<accession>A0A8D8AGE7</accession>
<dbReference type="InterPro" id="IPR005312">
    <property type="entry name" value="DUF1759"/>
</dbReference>